<dbReference type="GO" id="GO:0005524">
    <property type="term" value="F:ATP binding"/>
    <property type="evidence" value="ECO:0007669"/>
    <property type="project" value="UniProtKB-UniRule"/>
</dbReference>
<feature type="domain" description="Protein kinase" evidence="8">
    <location>
        <begin position="23"/>
        <end position="235"/>
    </location>
</feature>
<dbReference type="EMBL" id="UYYA01004555">
    <property type="protein sequence ID" value="VDM62424.1"/>
    <property type="molecule type" value="Genomic_DNA"/>
</dbReference>
<gene>
    <name evidence="9" type="ORF">ACOC_LOCUS10839</name>
</gene>
<keyword evidence="1" id="KW-0723">Serine/threonine-protein kinase</keyword>
<dbReference type="STRING" id="334426.A0A0R3PX68"/>
<dbReference type="PROSITE" id="PS00107">
    <property type="entry name" value="PROTEIN_KINASE_ATP"/>
    <property type="match status" value="1"/>
</dbReference>
<dbReference type="InterPro" id="IPR000719">
    <property type="entry name" value="Prot_kinase_dom"/>
</dbReference>
<dbReference type="Proteomes" id="UP000267027">
    <property type="component" value="Unassembled WGS sequence"/>
</dbReference>
<keyword evidence="3 7" id="KW-0547">Nucleotide-binding</keyword>
<dbReference type="SMART" id="SM00220">
    <property type="entry name" value="S_TKc"/>
    <property type="match status" value="1"/>
</dbReference>
<sequence length="235" mass="26437">MRSSGSSVYATRIPKGAVVGKRWRIVKKLGEGGFGAVYKVEDVVKRKLAALKAEANNKRGGVLRLEAKVLHRLEGKPHVVQLIQTGKKDSYSYIVMTLLGESLDKVISRIGKICSISTQVRIGIQVLFAIKQIHDTGFIHRDVKPGNMALGMRSTEESRLIHILDFGLAREYVVVDKDGATKMRRPRPKVHFRGTLRYCSANVQLRCEQGRVDDLWCLLYIMVELRGRLPWANAQ</sequence>
<dbReference type="PANTHER" id="PTHR11909">
    <property type="entry name" value="CASEIN KINASE-RELATED"/>
    <property type="match status" value="1"/>
</dbReference>
<dbReference type="Pfam" id="PF00069">
    <property type="entry name" value="Pkinase"/>
    <property type="match status" value="1"/>
</dbReference>
<dbReference type="InterPro" id="IPR050235">
    <property type="entry name" value="CK1_Ser-Thr_kinase"/>
</dbReference>
<dbReference type="InterPro" id="IPR017441">
    <property type="entry name" value="Protein_kinase_ATP_BS"/>
</dbReference>
<evidence type="ECO:0000256" key="4">
    <source>
        <dbReference type="ARBA" id="ARBA00022777"/>
    </source>
</evidence>
<keyword evidence="5 7" id="KW-0067">ATP-binding</keyword>
<dbReference type="WBParaSite" id="ACOC_0001083801-mRNA-1">
    <property type="protein sequence ID" value="ACOC_0001083801-mRNA-1"/>
    <property type="gene ID" value="ACOC_0001083801"/>
</dbReference>
<keyword evidence="2" id="KW-0808">Transferase</keyword>
<evidence type="ECO:0000313" key="11">
    <source>
        <dbReference type="WBParaSite" id="ACOC_0001083801-mRNA-1"/>
    </source>
</evidence>
<proteinExistence type="inferred from homology"/>
<protein>
    <submittedName>
        <fullName evidence="11">Protein kinase domain-containing protein</fullName>
    </submittedName>
</protein>
<dbReference type="FunFam" id="3.30.200.20:FF:000358">
    <property type="entry name" value="Tau tubulin kinase 2b"/>
    <property type="match status" value="1"/>
</dbReference>
<evidence type="ECO:0000256" key="1">
    <source>
        <dbReference type="ARBA" id="ARBA00022527"/>
    </source>
</evidence>
<dbReference type="Gene3D" id="1.10.510.10">
    <property type="entry name" value="Transferase(Phosphotransferase) domain 1"/>
    <property type="match status" value="1"/>
</dbReference>
<feature type="binding site" evidence="7">
    <location>
        <position position="52"/>
    </location>
    <ligand>
        <name>ATP</name>
        <dbReference type="ChEBI" id="CHEBI:30616"/>
    </ligand>
</feature>
<dbReference type="InterPro" id="IPR011009">
    <property type="entry name" value="Kinase-like_dom_sf"/>
</dbReference>
<dbReference type="PROSITE" id="PS50011">
    <property type="entry name" value="PROTEIN_KINASE_DOM"/>
    <property type="match status" value="1"/>
</dbReference>
<dbReference type="AlphaFoldDB" id="A0A0R3PX68"/>
<reference evidence="9 10" key="2">
    <citation type="submission" date="2018-11" db="EMBL/GenBank/DDBJ databases">
        <authorList>
            <consortium name="Pathogen Informatics"/>
        </authorList>
    </citation>
    <scope>NUCLEOTIDE SEQUENCE [LARGE SCALE GENOMIC DNA]</scope>
    <source>
        <strain evidence="9 10">Costa Rica</strain>
    </source>
</reference>
<keyword evidence="4" id="KW-0418">Kinase</keyword>
<dbReference type="SUPFAM" id="SSF56112">
    <property type="entry name" value="Protein kinase-like (PK-like)"/>
    <property type="match status" value="1"/>
</dbReference>
<evidence type="ECO:0000256" key="3">
    <source>
        <dbReference type="ARBA" id="ARBA00022741"/>
    </source>
</evidence>
<evidence type="ECO:0000313" key="10">
    <source>
        <dbReference type="Proteomes" id="UP000267027"/>
    </source>
</evidence>
<dbReference type="OMA" id="DPDYDYM"/>
<evidence type="ECO:0000313" key="9">
    <source>
        <dbReference type="EMBL" id="VDM62424.1"/>
    </source>
</evidence>
<evidence type="ECO:0000256" key="5">
    <source>
        <dbReference type="ARBA" id="ARBA00022840"/>
    </source>
</evidence>
<dbReference type="GO" id="GO:0004674">
    <property type="term" value="F:protein serine/threonine kinase activity"/>
    <property type="evidence" value="ECO:0007669"/>
    <property type="project" value="UniProtKB-KW"/>
</dbReference>
<keyword evidence="10" id="KW-1185">Reference proteome</keyword>
<name>A0A0R3PX68_ANGCS</name>
<organism evidence="11">
    <name type="scientific">Angiostrongylus costaricensis</name>
    <name type="common">Nematode worm</name>
    <dbReference type="NCBI Taxonomy" id="334426"/>
    <lineage>
        <taxon>Eukaryota</taxon>
        <taxon>Metazoa</taxon>
        <taxon>Ecdysozoa</taxon>
        <taxon>Nematoda</taxon>
        <taxon>Chromadorea</taxon>
        <taxon>Rhabditida</taxon>
        <taxon>Rhabditina</taxon>
        <taxon>Rhabditomorpha</taxon>
        <taxon>Strongyloidea</taxon>
        <taxon>Metastrongylidae</taxon>
        <taxon>Angiostrongylus</taxon>
    </lineage>
</organism>
<dbReference type="OrthoDB" id="5979581at2759"/>
<accession>A0A0R3PX68</accession>
<dbReference type="GO" id="GO:0015630">
    <property type="term" value="C:microtubule cytoskeleton"/>
    <property type="evidence" value="ECO:0007669"/>
    <property type="project" value="UniProtKB-ARBA"/>
</dbReference>
<evidence type="ECO:0000256" key="6">
    <source>
        <dbReference type="ARBA" id="ARBA00061588"/>
    </source>
</evidence>
<evidence type="ECO:0000256" key="2">
    <source>
        <dbReference type="ARBA" id="ARBA00022679"/>
    </source>
</evidence>
<evidence type="ECO:0000259" key="8">
    <source>
        <dbReference type="PROSITE" id="PS50011"/>
    </source>
</evidence>
<reference evidence="11" key="1">
    <citation type="submission" date="2017-02" db="UniProtKB">
        <authorList>
            <consortium name="WormBaseParasite"/>
        </authorList>
    </citation>
    <scope>IDENTIFICATION</scope>
</reference>
<evidence type="ECO:0000256" key="7">
    <source>
        <dbReference type="PROSITE-ProRule" id="PRU10141"/>
    </source>
</evidence>
<comment type="similarity">
    <text evidence="6">Belongs to the protein kinase superfamily. CK1 Ser/Thr protein kinase family.</text>
</comment>